<evidence type="ECO:0000256" key="9">
    <source>
        <dbReference type="ARBA" id="ARBA00023224"/>
    </source>
</evidence>
<sequence>MQYEDYMKICRFLVIDIYHLKSVQIVLFVSKLGIFFLVILQTCEFLARFEVDYFVQYGPSYFILLYVLTCLLTQPLFTDALKSAAGKIEKNSSQSIVKIVPKKVKKSALFATIFVIWTTTISALMAISLMIPTKDDDNVFFAFNLAKIYLPGWKIVLKNIARCFAFPASYLSASIACLNLLYLFQVGNLNIQKCLLQIKKINATANQDEIARSLKFLLNSLTTNEGFIREAAKRAEFLVLPLKVMASAAMMSIVVFYFGFEGSLRDQYFRIFGLALISINAVVGTPVVGQAIEDFTSQVFDALVQVEWCDWNKSNKKMYLMLLVSSSKPIKIKFSENISVNYEFGVELAKTVFSTISVMERLHKSKSGSF</sequence>
<dbReference type="EMBL" id="JALNTZ010000009">
    <property type="protein sequence ID" value="KAJ3641276.1"/>
    <property type="molecule type" value="Genomic_DNA"/>
</dbReference>
<reference evidence="11" key="1">
    <citation type="journal article" date="2023" name="G3 (Bethesda)">
        <title>Whole genome assemblies of Zophobas morio and Tenebrio molitor.</title>
        <authorList>
            <person name="Kaur S."/>
            <person name="Stinson S.A."/>
            <person name="diCenzo G.C."/>
        </authorList>
    </citation>
    <scope>NUCLEOTIDE SEQUENCE</scope>
    <source>
        <strain evidence="11">QUZm001</strain>
    </source>
</reference>
<evidence type="ECO:0000313" key="12">
    <source>
        <dbReference type="Proteomes" id="UP001168821"/>
    </source>
</evidence>
<feature type="transmembrane region" description="Helical" evidence="10">
    <location>
        <begin position="271"/>
        <end position="289"/>
    </location>
</feature>
<dbReference type="GO" id="GO:0005886">
    <property type="term" value="C:plasma membrane"/>
    <property type="evidence" value="ECO:0007669"/>
    <property type="project" value="UniProtKB-SubCell"/>
</dbReference>
<dbReference type="GO" id="GO:0005549">
    <property type="term" value="F:odorant binding"/>
    <property type="evidence" value="ECO:0007669"/>
    <property type="project" value="InterPro"/>
</dbReference>
<keyword evidence="4 10" id="KW-0812">Transmembrane</keyword>
<proteinExistence type="inferred from homology"/>
<keyword evidence="2" id="KW-1003">Cell membrane</keyword>
<keyword evidence="6 10" id="KW-1133">Transmembrane helix</keyword>
<dbReference type="GO" id="GO:0004984">
    <property type="term" value="F:olfactory receptor activity"/>
    <property type="evidence" value="ECO:0007669"/>
    <property type="project" value="InterPro"/>
</dbReference>
<organism evidence="11 12">
    <name type="scientific">Zophobas morio</name>
    <dbReference type="NCBI Taxonomy" id="2755281"/>
    <lineage>
        <taxon>Eukaryota</taxon>
        <taxon>Metazoa</taxon>
        <taxon>Ecdysozoa</taxon>
        <taxon>Arthropoda</taxon>
        <taxon>Hexapoda</taxon>
        <taxon>Insecta</taxon>
        <taxon>Pterygota</taxon>
        <taxon>Neoptera</taxon>
        <taxon>Endopterygota</taxon>
        <taxon>Coleoptera</taxon>
        <taxon>Polyphaga</taxon>
        <taxon>Cucujiformia</taxon>
        <taxon>Tenebrionidae</taxon>
        <taxon>Zophobas</taxon>
    </lineage>
</organism>
<dbReference type="GO" id="GO:0007165">
    <property type="term" value="P:signal transduction"/>
    <property type="evidence" value="ECO:0007669"/>
    <property type="project" value="UniProtKB-KW"/>
</dbReference>
<comment type="similarity">
    <text evidence="10">Belongs to the insect chemoreceptor superfamily. Heteromeric odorant receptor channel (TC 1.A.69) family.</text>
</comment>
<evidence type="ECO:0000256" key="8">
    <source>
        <dbReference type="ARBA" id="ARBA00023170"/>
    </source>
</evidence>
<evidence type="ECO:0000256" key="7">
    <source>
        <dbReference type="ARBA" id="ARBA00023136"/>
    </source>
</evidence>
<comment type="subcellular location">
    <subcellularLocation>
        <location evidence="1 10">Cell membrane</location>
        <topology evidence="1 10">Multi-pass membrane protein</topology>
    </subcellularLocation>
</comment>
<accession>A0AA38HQH5</accession>
<feature type="transmembrane region" description="Helical" evidence="10">
    <location>
        <begin position="237"/>
        <end position="259"/>
    </location>
</feature>
<dbReference type="Proteomes" id="UP001168821">
    <property type="component" value="Unassembled WGS sequence"/>
</dbReference>
<keyword evidence="12" id="KW-1185">Reference proteome</keyword>
<keyword evidence="7 10" id="KW-0472">Membrane</keyword>
<dbReference type="AlphaFoldDB" id="A0AA38HQH5"/>
<dbReference type="PANTHER" id="PTHR21137">
    <property type="entry name" value="ODORANT RECEPTOR"/>
    <property type="match status" value="1"/>
</dbReference>
<comment type="caution">
    <text evidence="11">The sequence shown here is derived from an EMBL/GenBank/DDBJ whole genome shotgun (WGS) entry which is preliminary data.</text>
</comment>
<dbReference type="InterPro" id="IPR004117">
    <property type="entry name" value="7tm6_olfct_rcpt"/>
</dbReference>
<keyword evidence="9 10" id="KW-0807">Transducer</keyword>
<comment type="caution">
    <text evidence="10">Lacks conserved residue(s) required for the propagation of feature annotation.</text>
</comment>
<evidence type="ECO:0000256" key="10">
    <source>
        <dbReference type="RuleBase" id="RU351113"/>
    </source>
</evidence>
<keyword evidence="3 10" id="KW-0716">Sensory transduction</keyword>
<evidence type="ECO:0000256" key="2">
    <source>
        <dbReference type="ARBA" id="ARBA00022475"/>
    </source>
</evidence>
<evidence type="ECO:0000256" key="1">
    <source>
        <dbReference type="ARBA" id="ARBA00004651"/>
    </source>
</evidence>
<gene>
    <name evidence="11" type="ORF">Zmor_027788</name>
</gene>
<feature type="transmembrane region" description="Helical" evidence="10">
    <location>
        <begin position="60"/>
        <end position="77"/>
    </location>
</feature>
<evidence type="ECO:0000256" key="5">
    <source>
        <dbReference type="ARBA" id="ARBA00022725"/>
    </source>
</evidence>
<evidence type="ECO:0000256" key="3">
    <source>
        <dbReference type="ARBA" id="ARBA00022606"/>
    </source>
</evidence>
<evidence type="ECO:0000256" key="4">
    <source>
        <dbReference type="ARBA" id="ARBA00022692"/>
    </source>
</evidence>
<dbReference type="PANTHER" id="PTHR21137:SF35">
    <property type="entry name" value="ODORANT RECEPTOR 19A-RELATED"/>
    <property type="match status" value="1"/>
</dbReference>
<keyword evidence="5 10" id="KW-0552">Olfaction</keyword>
<feature type="transmembrane region" description="Helical" evidence="10">
    <location>
        <begin position="20"/>
        <end position="40"/>
    </location>
</feature>
<protein>
    <recommendedName>
        <fullName evidence="10">Odorant receptor</fullName>
    </recommendedName>
</protein>
<name>A0AA38HQH5_9CUCU</name>
<evidence type="ECO:0000256" key="6">
    <source>
        <dbReference type="ARBA" id="ARBA00022989"/>
    </source>
</evidence>
<feature type="transmembrane region" description="Helical" evidence="10">
    <location>
        <begin position="108"/>
        <end position="131"/>
    </location>
</feature>
<keyword evidence="8 10" id="KW-0675">Receptor</keyword>
<evidence type="ECO:0000313" key="11">
    <source>
        <dbReference type="EMBL" id="KAJ3641276.1"/>
    </source>
</evidence>
<feature type="transmembrane region" description="Helical" evidence="10">
    <location>
        <begin position="164"/>
        <end position="184"/>
    </location>
</feature>